<evidence type="ECO:0000313" key="3">
    <source>
        <dbReference type="Proteomes" id="UP000183769"/>
    </source>
</evidence>
<dbReference type="OrthoDB" id="378886at2157"/>
<name>A0A1I5SCN9_9EURY</name>
<protein>
    <submittedName>
        <fullName evidence="2">Uncharacterized protein</fullName>
    </submittedName>
</protein>
<gene>
    <name evidence="2" type="ORF">SAMN05216277_10654</name>
</gene>
<evidence type="ECO:0000256" key="1">
    <source>
        <dbReference type="SAM" id="MobiDB-lite"/>
    </source>
</evidence>
<accession>A0A1I5SCN9</accession>
<evidence type="ECO:0000313" key="2">
    <source>
        <dbReference type="EMBL" id="SFP68453.1"/>
    </source>
</evidence>
<dbReference type="AlphaFoldDB" id="A0A1I5SCN9"/>
<proteinExistence type="predicted"/>
<dbReference type="Proteomes" id="UP000183769">
    <property type="component" value="Unassembled WGS sequence"/>
</dbReference>
<dbReference type="EMBL" id="FOXI01000006">
    <property type="protein sequence ID" value="SFP68453.1"/>
    <property type="molecule type" value="Genomic_DNA"/>
</dbReference>
<keyword evidence="3" id="KW-1185">Reference proteome</keyword>
<dbReference type="RefSeq" id="WP_074878051.1">
    <property type="nucleotide sequence ID" value="NZ_FOXI01000006.1"/>
</dbReference>
<sequence>MTDIGERLTELERGDDVSVTVDGREYCGTVTSTSRTECELAGAFMESGYVGVSVDLDAETVDRHGLSTDELSIGAEERGPRAWDAATATLGESTDLGEVGEVESTNRT</sequence>
<organism evidence="2 3">
    <name type="scientific">Halolamina pelagica</name>
    <dbReference type="NCBI Taxonomy" id="699431"/>
    <lineage>
        <taxon>Archaea</taxon>
        <taxon>Methanobacteriati</taxon>
        <taxon>Methanobacteriota</taxon>
        <taxon>Stenosarchaea group</taxon>
        <taxon>Halobacteria</taxon>
        <taxon>Halobacteriales</taxon>
        <taxon>Haloferacaceae</taxon>
    </lineage>
</organism>
<feature type="region of interest" description="Disordered" evidence="1">
    <location>
        <begin position="88"/>
        <end position="108"/>
    </location>
</feature>
<reference evidence="3" key="1">
    <citation type="submission" date="2016-10" db="EMBL/GenBank/DDBJ databases">
        <authorList>
            <person name="Varghese N."/>
            <person name="Submissions S."/>
        </authorList>
    </citation>
    <scope>NUCLEOTIDE SEQUENCE [LARGE SCALE GENOMIC DNA]</scope>
    <source>
        <strain evidence="3">CGMCC 1.10329</strain>
    </source>
</reference>